<evidence type="ECO:0000313" key="1">
    <source>
        <dbReference type="EMBL" id="MBB5142478.1"/>
    </source>
</evidence>
<evidence type="ECO:0000313" key="2">
    <source>
        <dbReference type="Proteomes" id="UP000539075"/>
    </source>
</evidence>
<accession>A0A7W8BYU7</accession>
<gene>
    <name evidence="1" type="ORF">HNQ38_000541</name>
</gene>
<dbReference type="Pfam" id="PF13528">
    <property type="entry name" value="Glyco_trans_1_3"/>
    <property type="match status" value="1"/>
</dbReference>
<sequence length="412" mass="46743">MDSAEDRIVGQNGNFENMGHFKIDLLQSACTFGLPTLDRPATDNFTNWKRNIMARVLYGIHGTGHGHAMRGLTIARRLSRHEFLFIANDDAPKILEPEFPVRRLPNLGTVFKNYKVDLAATITKALPILWHRQRYIDQVSRLIDEFKPDVCMTDLEYFVPRAAEKAGLPCLTLDHQHVITCCRHDLPLNMWWDSFVQGLTPRYLFRPTAENLIISFYAPPVLPQYKARVAPPILRDSVLGLNPRDDGHVLVYQSNSTHRKLVDFLRAATRKTCYVFGYDRTEGQEDNVIFMRKSEEGFLRLLEGCSYVIQGGGHTLMGEALYLGKPILTLPLKAMVEQRFNALYIDRLGYGMQADMLTLEPELLQRFEANLPAYKAAIATGNFCGNEIVFGLVDHFIRQGSLPVTGTPVVEE</sequence>
<dbReference type="EMBL" id="JACHGO010000001">
    <property type="protein sequence ID" value="MBB5142478.1"/>
    <property type="molecule type" value="Genomic_DNA"/>
</dbReference>
<dbReference type="RefSeq" id="WP_343060068.1">
    <property type="nucleotide sequence ID" value="NZ_JACHGO010000001.1"/>
</dbReference>
<proteinExistence type="predicted"/>
<dbReference type="Proteomes" id="UP000539075">
    <property type="component" value="Unassembled WGS sequence"/>
</dbReference>
<name>A0A7W8BYU7_9BACT</name>
<dbReference type="PANTHER" id="PTHR21015">
    <property type="entry name" value="UDP-N-ACETYLGLUCOSAMINE--N-ACETYLMURAMYL-(PENTAPEPTIDE) PYROPHOSPHORYL-UNDECAPRENOL N-ACETYLGLUCOSAMINE TRANSFERASE 1"/>
    <property type="match status" value="1"/>
</dbReference>
<protein>
    <submittedName>
        <fullName evidence="1">Uncharacterized protein (TIGR00661 family)</fullName>
    </submittedName>
</protein>
<reference evidence="1 2" key="1">
    <citation type="submission" date="2020-08" db="EMBL/GenBank/DDBJ databases">
        <title>Genomic Encyclopedia of Type Strains, Phase IV (KMG-IV): sequencing the most valuable type-strain genomes for metagenomic binning, comparative biology and taxonomic classification.</title>
        <authorList>
            <person name="Goeker M."/>
        </authorList>
    </citation>
    <scope>NUCLEOTIDE SEQUENCE [LARGE SCALE GENOMIC DNA]</scope>
    <source>
        <strain evidence="1 2">DSM 11275</strain>
    </source>
</reference>
<dbReference type="GO" id="GO:0016757">
    <property type="term" value="F:glycosyltransferase activity"/>
    <property type="evidence" value="ECO:0007669"/>
    <property type="project" value="TreeGrafter"/>
</dbReference>
<dbReference type="AlphaFoldDB" id="A0A7W8BYU7"/>
<dbReference type="SUPFAM" id="SSF53756">
    <property type="entry name" value="UDP-Glycosyltransferase/glycogen phosphorylase"/>
    <property type="match status" value="1"/>
</dbReference>
<keyword evidence="2" id="KW-1185">Reference proteome</keyword>
<dbReference type="Gene3D" id="3.40.50.2000">
    <property type="entry name" value="Glycogen Phosphorylase B"/>
    <property type="match status" value="1"/>
</dbReference>
<comment type="caution">
    <text evidence="1">The sequence shown here is derived from an EMBL/GenBank/DDBJ whole genome shotgun (WGS) entry which is preliminary data.</text>
</comment>
<organism evidence="1 2">
    <name type="scientific">Desulfovibrio intestinalis</name>
    <dbReference type="NCBI Taxonomy" id="58621"/>
    <lineage>
        <taxon>Bacteria</taxon>
        <taxon>Pseudomonadati</taxon>
        <taxon>Thermodesulfobacteriota</taxon>
        <taxon>Desulfovibrionia</taxon>
        <taxon>Desulfovibrionales</taxon>
        <taxon>Desulfovibrionaceae</taxon>
        <taxon>Desulfovibrio</taxon>
    </lineage>
</organism>
<dbReference type="PANTHER" id="PTHR21015:SF22">
    <property type="entry name" value="GLYCOSYLTRANSFERASE"/>
    <property type="match status" value="1"/>
</dbReference>